<proteinExistence type="predicted"/>
<protein>
    <recommendedName>
        <fullName evidence="1">COMM domain-containing protein</fullName>
    </recommendedName>
</protein>
<name>A0AAV1TFK7_9STRA</name>
<comment type="caution">
    <text evidence="2">The sequence shown here is derived from an EMBL/GenBank/DDBJ whole genome shotgun (WGS) entry which is preliminary data.</text>
</comment>
<dbReference type="AlphaFoldDB" id="A0AAV1TFK7"/>
<gene>
    <name evidence="2" type="ORF">PM001_LOCUS5843</name>
</gene>
<dbReference type="Proteomes" id="UP001162060">
    <property type="component" value="Unassembled WGS sequence"/>
</dbReference>
<dbReference type="InterPro" id="IPR037361">
    <property type="entry name" value="COMMD10"/>
</dbReference>
<accession>A0AAV1TFK7</accession>
<evidence type="ECO:0000313" key="2">
    <source>
        <dbReference type="EMBL" id="CAK7918682.1"/>
    </source>
</evidence>
<dbReference type="InterPro" id="IPR017920">
    <property type="entry name" value="COMM"/>
</dbReference>
<dbReference type="PROSITE" id="PS51269">
    <property type="entry name" value="COMM"/>
    <property type="match status" value="1"/>
</dbReference>
<dbReference type="PANTHER" id="PTHR12333:SF0">
    <property type="entry name" value="COMM DOMAIN-CONTAINING PROTEIN 10"/>
    <property type="match status" value="1"/>
</dbReference>
<sequence>MSSRNDGDAAAGTEAIASPRHVPSFAVLNFLPQCKLEKVLARVLENMAVSASGVFTNWEKKEIKSMMELENDHIDDIVYVAKDVFEDVATFRHIDQNLLLSHGVNDNVVHAVKKAWKNAGSVEAEHAVAAQKVRMPSLVLQKTDWRLHLQMGSSKRAGYLQPMAIFQLDVMDERSKTKQTERLDVELSHEELRLLFLQLNGIQAELDAFPTPPTDLAS</sequence>
<reference evidence="2" key="1">
    <citation type="submission" date="2024-01" db="EMBL/GenBank/DDBJ databases">
        <authorList>
            <person name="Webb A."/>
        </authorList>
    </citation>
    <scope>NUCLEOTIDE SEQUENCE</scope>
    <source>
        <strain evidence="2">Pm1</strain>
    </source>
</reference>
<dbReference type="Pfam" id="PF07258">
    <property type="entry name" value="COMM_domain"/>
    <property type="match status" value="1"/>
</dbReference>
<feature type="domain" description="COMM" evidence="1">
    <location>
        <begin position="139"/>
        <end position="210"/>
    </location>
</feature>
<dbReference type="PANTHER" id="PTHR12333">
    <property type="entry name" value="COMM DOMAIN CONTAINING PROTEIN 10"/>
    <property type="match status" value="1"/>
</dbReference>
<dbReference type="EMBL" id="CAKLBY020000047">
    <property type="protein sequence ID" value="CAK7918682.1"/>
    <property type="molecule type" value="Genomic_DNA"/>
</dbReference>
<evidence type="ECO:0000313" key="3">
    <source>
        <dbReference type="Proteomes" id="UP001162060"/>
    </source>
</evidence>
<evidence type="ECO:0000259" key="1">
    <source>
        <dbReference type="PROSITE" id="PS51269"/>
    </source>
</evidence>
<organism evidence="2 3">
    <name type="scientific">Peronospora matthiolae</name>
    <dbReference type="NCBI Taxonomy" id="2874970"/>
    <lineage>
        <taxon>Eukaryota</taxon>
        <taxon>Sar</taxon>
        <taxon>Stramenopiles</taxon>
        <taxon>Oomycota</taxon>
        <taxon>Peronosporomycetes</taxon>
        <taxon>Peronosporales</taxon>
        <taxon>Peronosporaceae</taxon>
        <taxon>Peronospora</taxon>
    </lineage>
</organism>